<evidence type="ECO:0000313" key="1">
    <source>
        <dbReference type="EMBL" id="OLN21692.1"/>
    </source>
</evidence>
<dbReference type="STRING" id="1714264.BTO30_13385"/>
<dbReference type="EMBL" id="MSDU01000034">
    <property type="protein sequence ID" value="OLN21692.1"/>
    <property type="molecule type" value="Genomic_DNA"/>
</dbReference>
<name>A0A1Q8Q320_9BACI</name>
<organism evidence="1 2">
    <name type="scientific">Domibacillus antri</name>
    <dbReference type="NCBI Taxonomy" id="1714264"/>
    <lineage>
        <taxon>Bacteria</taxon>
        <taxon>Bacillati</taxon>
        <taxon>Bacillota</taxon>
        <taxon>Bacilli</taxon>
        <taxon>Bacillales</taxon>
        <taxon>Bacillaceae</taxon>
        <taxon>Domibacillus</taxon>
    </lineage>
</organism>
<reference evidence="1 2" key="1">
    <citation type="submission" date="2016-12" db="EMBL/GenBank/DDBJ databases">
        <title>Domibacillus antri genome sequencing.</title>
        <authorList>
            <person name="Verma A."/>
            <person name="Krishnamurthi S."/>
        </authorList>
    </citation>
    <scope>NUCLEOTIDE SEQUENCE [LARGE SCALE GENOMIC DNA]</scope>
    <source>
        <strain evidence="1 2">XD80</strain>
    </source>
</reference>
<evidence type="ECO:0000313" key="2">
    <source>
        <dbReference type="Proteomes" id="UP000185568"/>
    </source>
</evidence>
<dbReference type="Proteomes" id="UP000185568">
    <property type="component" value="Unassembled WGS sequence"/>
</dbReference>
<accession>A0A1Q8Q320</accession>
<dbReference type="AlphaFoldDB" id="A0A1Q8Q320"/>
<sequence>MEEEIVMVCPHCQNVIQASDRVGITHIHSVVHFTCGAMPMLGERIIDVCSFEEALDKYL</sequence>
<gene>
    <name evidence="1" type="ORF">BTO30_13385</name>
</gene>
<proteinExistence type="predicted"/>
<comment type="caution">
    <text evidence="1">The sequence shown here is derived from an EMBL/GenBank/DDBJ whole genome shotgun (WGS) entry which is preliminary data.</text>
</comment>
<keyword evidence="2" id="KW-1185">Reference proteome</keyword>
<protein>
    <submittedName>
        <fullName evidence="1">Uncharacterized protein</fullName>
    </submittedName>
</protein>